<dbReference type="PANTHER" id="PTHR34395">
    <property type="entry name" value="OS11G0427500 PROTEIN"/>
    <property type="match status" value="1"/>
</dbReference>
<accession>A0AAD8IY83</accession>
<proteinExistence type="predicted"/>
<organism evidence="1 2">
    <name type="scientific">Heracleum sosnowskyi</name>
    <dbReference type="NCBI Taxonomy" id="360622"/>
    <lineage>
        <taxon>Eukaryota</taxon>
        <taxon>Viridiplantae</taxon>
        <taxon>Streptophyta</taxon>
        <taxon>Embryophyta</taxon>
        <taxon>Tracheophyta</taxon>
        <taxon>Spermatophyta</taxon>
        <taxon>Magnoliopsida</taxon>
        <taxon>eudicotyledons</taxon>
        <taxon>Gunneridae</taxon>
        <taxon>Pentapetalae</taxon>
        <taxon>asterids</taxon>
        <taxon>campanulids</taxon>
        <taxon>Apiales</taxon>
        <taxon>Apiaceae</taxon>
        <taxon>Apioideae</taxon>
        <taxon>apioid superclade</taxon>
        <taxon>Tordylieae</taxon>
        <taxon>Tordyliinae</taxon>
        <taxon>Heracleum</taxon>
    </lineage>
</organism>
<evidence type="ECO:0000313" key="1">
    <source>
        <dbReference type="EMBL" id="KAK1393133.1"/>
    </source>
</evidence>
<dbReference type="AlphaFoldDB" id="A0AAD8IY83"/>
<comment type="caution">
    <text evidence="1">The sequence shown here is derived from an EMBL/GenBank/DDBJ whole genome shotgun (WGS) entry which is preliminary data.</text>
</comment>
<dbReference type="Proteomes" id="UP001237642">
    <property type="component" value="Unassembled WGS sequence"/>
</dbReference>
<sequence length="111" mass="12437">MCPTGLECPVPSNMSHMLRAGSGDTIVDAMLETATASKLRATAVIENEERFSISKCVEVVDKMQHVDHHLSFFTLDLFENPNARETFISLKSERRFTWLQNKFNSSSSVAV</sequence>
<reference evidence="1" key="1">
    <citation type="submission" date="2023-02" db="EMBL/GenBank/DDBJ databases">
        <title>Genome of toxic invasive species Heracleum sosnowskyi carries increased number of genes despite the absence of recent whole-genome duplications.</title>
        <authorList>
            <person name="Schelkunov M."/>
            <person name="Shtratnikova V."/>
            <person name="Makarenko M."/>
            <person name="Klepikova A."/>
            <person name="Omelchenko D."/>
            <person name="Novikova G."/>
            <person name="Obukhova E."/>
            <person name="Bogdanov V."/>
            <person name="Penin A."/>
            <person name="Logacheva M."/>
        </authorList>
    </citation>
    <scope>NUCLEOTIDE SEQUENCE</scope>
    <source>
        <strain evidence="1">Hsosn_3</strain>
        <tissue evidence="1">Leaf</tissue>
    </source>
</reference>
<reference evidence="1" key="2">
    <citation type="submission" date="2023-05" db="EMBL/GenBank/DDBJ databases">
        <authorList>
            <person name="Schelkunov M.I."/>
        </authorList>
    </citation>
    <scope>NUCLEOTIDE SEQUENCE</scope>
    <source>
        <strain evidence="1">Hsosn_3</strain>
        <tissue evidence="1">Leaf</tissue>
    </source>
</reference>
<dbReference type="PANTHER" id="PTHR34395:SF15">
    <property type="entry name" value="OS09G0292400 PROTEIN"/>
    <property type="match status" value="1"/>
</dbReference>
<evidence type="ECO:0000313" key="2">
    <source>
        <dbReference type="Proteomes" id="UP001237642"/>
    </source>
</evidence>
<dbReference type="EMBL" id="JAUIZM010000003">
    <property type="protein sequence ID" value="KAK1393133.1"/>
    <property type="molecule type" value="Genomic_DNA"/>
</dbReference>
<protein>
    <submittedName>
        <fullName evidence="1">Uncharacterized protein</fullName>
    </submittedName>
</protein>
<name>A0AAD8IY83_9APIA</name>
<keyword evidence="2" id="KW-1185">Reference proteome</keyword>
<gene>
    <name evidence="1" type="ORF">POM88_012189</name>
</gene>